<proteinExistence type="predicted"/>
<keyword evidence="1" id="KW-1133">Transmembrane helix</keyword>
<dbReference type="EMBL" id="BSYJ01000002">
    <property type="protein sequence ID" value="GMG86929.1"/>
    <property type="molecule type" value="Genomic_DNA"/>
</dbReference>
<sequence>MEFNFLHGPADIFGLVVILFSLVLIFAQAYEQNNTRGIGFLFLSPVLIPVFIITNWKMANAWVYGTVIGALVIWFF</sequence>
<name>A0ABQ6LXY1_9GAMM</name>
<accession>A0ABQ6LXY1</accession>
<keyword evidence="3" id="KW-1185">Reference proteome</keyword>
<dbReference type="Proteomes" id="UP001224392">
    <property type="component" value="Unassembled WGS sequence"/>
</dbReference>
<feature type="transmembrane region" description="Helical" evidence="1">
    <location>
        <begin position="37"/>
        <end position="53"/>
    </location>
</feature>
<evidence type="ECO:0000313" key="2">
    <source>
        <dbReference type="EMBL" id="GMG86929.1"/>
    </source>
</evidence>
<protein>
    <submittedName>
        <fullName evidence="2">Uncharacterized protein</fullName>
    </submittedName>
</protein>
<keyword evidence="1" id="KW-0812">Transmembrane</keyword>
<organism evidence="2 3">
    <name type="scientific">Biformimicrobium ophioploci</name>
    <dbReference type="NCBI Taxonomy" id="3036711"/>
    <lineage>
        <taxon>Bacteria</taxon>
        <taxon>Pseudomonadati</taxon>
        <taxon>Pseudomonadota</taxon>
        <taxon>Gammaproteobacteria</taxon>
        <taxon>Cellvibrionales</taxon>
        <taxon>Microbulbiferaceae</taxon>
        <taxon>Biformimicrobium</taxon>
    </lineage>
</organism>
<comment type="caution">
    <text evidence="2">The sequence shown here is derived from an EMBL/GenBank/DDBJ whole genome shotgun (WGS) entry which is preliminary data.</text>
</comment>
<keyword evidence="1" id="KW-0472">Membrane</keyword>
<reference evidence="2 3" key="1">
    <citation type="submission" date="2023-04" db="EMBL/GenBank/DDBJ databases">
        <title>Marinobulbifer ophiurae gen. nov., sp. Nov., isolate from tissue of brittle star Ophioplocus japonicus.</title>
        <authorList>
            <person name="Kawano K."/>
            <person name="Sawayama S."/>
            <person name="Nakagawa S."/>
        </authorList>
    </citation>
    <scope>NUCLEOTIDE SEQUENCE [LARGE SCALE GENOMIC DNA]</scope>
    <source>
        <strain evidence="2 3">NKW57</strain>
    </source>
</reference>
<gene>
    <name evidence="2" type="ORF">MNKW57_12500</name>
</gene>
<evidence type="ECO:0000256" key="1">
    <source>
        <dbReference type="SAM" id="Phobius"/>
    </source>
</evidence>
<dbReference type="RefSeq" id="WP_285763552.1">
    <property type="nucleotide sequence ID" value="NZ_BSYJ01000002.1"/>
</dbReference>
<feature type="transmembrane region" description="Helical" evidence="1">
    <location>
        <begin position="12"/>
        <end position="30"/>
    </location>
</feature>
<evidence type="ECO:0000313" key="3">
    <source>
        <dbReference type="Proteomes" id="UP001224392"/>
    </source>
</evidence>
<feature type="transmembrane region" description="Helical" evidence="1">
    <location>
        <begin position="59"/>
        <end position="75"/>
    </location>
</feature>